<organism evidence="2 3">
    <name type="scientific">Planobispora takensis</name>
    <dbReference type="NCBI Taxonomy" id="1367882"/>
    <lineage>
        <taxon>Bacteria</taxon>
        <taxon>Bacillati</taxon>
        <taxon>Actinomycetota</taxon>
        <taxon>Actinomycetes</taxon>
        <taxon>Streptosporangiales</taxon>
        <taxon>Streptosporangiaceae</taxon>
        <taxon>Planobispora</taxon>
    </lineage>
</organism>
<comment type="caution">
    <text evidence="2">The sequence shown here is derived from an EMBL/GenBank/DDBJ whole genome shotgun (WGS) entry which is preliminary data.</text>
</comment>
<evidence type="ECO:0000313" key="3">
    <source>
        <dbReference type="Proteomes" id="UP000634476"/>
    </source>
</evidence>
<reference evidence="2" key="1">
    <citation type="submission" date="2021-01" db="EMBL/GenBank/DDBJ databases">
        <title>Whole genome shotgun sequence of Planobispora takensis NBRC 109077.</title>
        <authorList>
            <person name="Komaki H."/>
            <person name="Tamura T."/>
        </authorList>
    </citation>
    <scope>NUCLEOTIDE SEQUENCE</scope>
    <source>
        <strain evidence="2">NBRC 109077</strain>
    </source>
</reference>
<feature type="region of interest" description="Disordered" evidence="1">
    <location>
        <begin position="1"/>
        <end position="48"/>
    </location>
</feature>
<sequence length="48" mass="4953">MRKGPGPVTSAQLRQEKGAGGRGAAAGRAAAQSPPVRHEKRMSANRQA</sequence>
<gene>
    <name evidence="2" type="ORF">Pta02_15470</name>
</gene>
<keyword evidence="3" id="KW-1185">Reference proteome</keyword>
<dbReference type="EMBL" id="BOOK01000010">
    <property type="protein sequence ID" value="GIH99538.1"/>
    <property type="molecule type" value="Genomic_DNA"/>
</dbReference>
<evidence type="ECO:0000313" key="2">
    <source>
        <dbReference type="EMBL" id="GIH99538.1"/>
    </source>
</evidence>
<dbReference type="Proteomes" id="UP000634476">
    <property type="component" value="Unassembled WGS sequence"/>
</dbReference>
<protein>
    <submittedName>
        <fullName evidence="2">Uncharacterized protein</fullName>
    </submittedName>
</protein>
<evidence type="ECO:0000256" key="1">
    <source>
        <dbReference type="SAM" id="MobiDB-lite"/>
    </source>
</evidence>
<name>A0A8J3T1V5_9ACTN</name>
<dbReference type="AlphaFoldDB" id="A0A8J3T1V5"/>
<accession>A0A8J3T1V5</accession>
<proteinExistence type="predicted"/>